<evidence type="ECO:0000256" key="1">
    <source>
        <dbReference type="SAM" id="Phobius"/>
    </source>
</evidence>
<evidence type="ECO:0000313" key="3">
    <source>
        <dbReference type="Proteomes" id="UP000671908"/>
    </source>
</evidence>
<evidence type="ECO:0000313" key="2">
    <source>
        <dbReference type="EMBL" id="QTQ13979.1"/>
    </source>
</evidence>
<sequence>MKKAVGFAFVLFLTFALYSESSEAVPYGKDEFPPWSVNLRRTEIITLGSFPFVTLATTLGYSLFRYYDHGFSSEYAPNPFAKTSKAANLDTDEQKLIIAASGVISLSIGLTDLFYNMALNNSKKKGQKTVAASNPISISFDGEPEHDKTDTDMQNAYLYGGMESVVF</sequence>
<gene>
    <name evidence="2" type="ORF">HRQ91_05645</name>
</gene>
<organism evidence="2 3">
    <name type="scientific">Treponema parvum</name>
    <dbReference type="NCBI Taxonomy" id="138851"/>
    <lineage>
        <taxon>Bacteria</taxon>
        <taxon>Pseudomonadati</taxon>
        <taxon>Spirochaetota</taxon>
        <taxon>Spirochaetia</taxon>
        <taxon>Spirochaetales</taxon>
        <taxon>Treponemataceae</taxon>
        <taxon>Treponema</taxon>
    </lineage>
</organism>
<name>A0A975IF57_9SPIR</name>
<dbReference type="AlphaFoldDB" id="A0A975IF57"/>
<dbReference type="Proteomes" id="UP000671908">
    <property type="component" value="Chromosome"/>
</dbReference>
<keyword evidence="1" id="KW-0472">Membrane</keyword>
<dbReference type="RefSeq" id="WP_210120646.1">
    <property type="nucleotide sequence ID" value="NZ_CP054142.1"/>
</dbReference>
<proteinExistence type="predicted"/>
<accession>A0A975IF57</accession>
<feature type="transmembrane region" description="Helical" evidence="1">
    <location>
        <begin position="96"/>
        <end position="115"/>
    </location>
</feature>
<keyword evidence="1" id="KW-1133">Transmembrane helix</keyword>
<keyword evidence="1" id="KW-0812">Transmembrane</keyword>
<keyword evidence="3" id="KW-1185">Reference proteome</keyword>
<dbReference type="KEGG" id="tpav:HRQ91_05645"/>
<protein>
    <submittedName>
        <fullName evidence="2">Uncharacterized protein</fullName>
    </submittedName>
</protein>
<reference evidence="2 3" key="1">
    <citation type="journal article" date="2021" name="Microbiol. Resour. Announc.">
        <title>Complete Genome Sequences of Three Human Oral Treponema parvum Isolates.</title>
        <authorList>
            <person name="Zeng H."/>
            <person name="Watt R.M."/>
        </authorList>
    </citation>
    <scope>NUCLEOTIDE SEQUENCE [LARGE SCALE GENOMIC DNA]</scope>
    <source>
        <strain evidence="2 3">ATCC 700770</strain>
    </source>
</reference>
<dbReference type="EMBL" id="CP054142">
    <property type="protein sequence ID" value="QTQ13979.1"/>
    <property type="molecule type" value="Genomic_DNA"/>
</dbReference>